<dbReference type="Proteomes" id="UP000034176">
    <property type="component" value="Unassembled WGS sequence"/>
</dbReference>
<evidence type="ECO:0000313" key="1">
    <source>
        <dbReference type="EMBL" id="KKP59292.1"/>
    </source>
</evidence>
<protein>
    <submittedName>
        <fullName evidence="1">Uncharacterized protein</fullName>
    </submittedName>
</protein>
<dbReference type="AlphaFoldDB" id="A0A0G0DVW8"/>
<name>A0A0G0DVW8_9BACT</name>
<proteinExistence type="predicted"/>
<dbReference type="STRING" id="1618434.UR52_C0008G0002"/>
<accession>A0A0G0DVW8</accession>
<organism evidence="1 2">
    <name type="scientific">Candidatus Gottesmanbacteria bacterium GW2011_GWA1_34_13</name>
    <dbReference type="NCBI Taxonomy" id="1618434"/>
    <lineage>
        <taxon>Bacteria</taxon>
        <taxon>Candidatus Gottesmaniibacteriota</taxon>
    </lineage>
</organism>
<gene>
    <name evidence="1" type="ORF">UR52_C0008G0002</name>
</gene>
<dbReference type="EMBL" id="LBPN01000008">
    <property type="protein sequence ID" value="KKP59292.1"/>
    <property type="molecule type" value="Genomic_DNA"/>
</dbReference>
<evidence type="ECO:0000313" key="2">
    <source>
        <dbReference type="Proteomes" id="UP000034176"/>
    </source>
</evidence>
<reference evidence="1 2" key="1">
    <citation type="journal article" date="2015" name="Nature">
        <title>rRNA introns, odd ribosomes, and small enigmatic genomes across a large radiation of phyla.</title>
        <authorList>
            <person name="Brown C.T."/>
            <person name="Hug L.A."/>
            <person name="Thomas B.C."/>
            <person name="Sharon I."/>
            <person name="Castelle C.J."/>
            <person name="Singh A."/>
            <person name="Wilkins M.J."/>
            <person name="Williams K.H."/>
            <person name="Banfield J.F."/>
        </authorList>
    </citation>
    <scope>NUCLEOTIDE SEQUENCE [LARGE SCALE GENOMIC DNA]</scope>
</reference>
<comment type="caution">
    <text evidence="1">The sequence shown here is derived from an EMBL/GenBank/DDBJ whole genome shotgun (WGS) entry which is preliminary data.</text>
</comment>
<sequence length="421" mass="48527">MDKGNELFKYQEGTSKTRQELAIMTARRIINPILGYGFLNQSQSTINLLAEIGDMPSGWQNIKWQDDFRKMQSEINENTVNLVISGRGQIDQKTYNAILSLRRNHNKKFGEFANLKVLVIADNFPETTFFGDGTRSYVIEETPKGFNLMEYNLAFNEKGERDWIKNKPMLFYYKKPSTTEQIMMARQLARSRKKKLTEHNLWTEFQNGPRSYDNVFKPAFRDTIGQYVEYIKRETGSVYVLDAFSDPSMIRILSKENRLDGGVAIGLLDTRSEEEKTQDQAANILYIAKAETGGIFANQSWKEAEEYKTKIIPKAKQGFDLVVARPYRGWSVGEEPPYFAGNNMYPSFGIEVKIMTKLWELVGKNGVLLVQLYEDDMVNFPMLKKYQQMLFDAGFSIMDVKIDRGVIRINKTDLSPKKLPI</sequence>